<evidence type="ECO:0000256" key="6">
    <source>
        <dbReference type="SAM" id="Phobius"/>
    </source>
</evidence>
<keyword evidence="4 6" id="KW-1133">Transmembrane helix</keyword>
<feature type="transmembrane region" description="Helical" evidence="6">
    <location>
        <begin position="293"/>
        <end position="311"/>
    </location>
</feature>
<dbReference type="RefSeq" id="WP_281844061.1">
    <property type="nucleotide sequence ID" value="NZ_BROH01000019.1"/>
</dbReference>
<feature type="transmembrane region" description="Helical" evidence="6">
    <location>
        <begin position="171"/>
        <end position="192"/>
    </location>
</feature>
<evidence type="ECO:0000256" key="5">
    <source>
        <dbReference type="ARBA" id="ARBA00023136"/>
    </source>
</evidence>
<proteinExistence type="predicted"/>
<dbReference type="Proteomes" id="UP001144205">
    <property type="component" value="Unassembled WGS sequence"/>
</dbReference>
<keyword evidence="3 6" id="KW-0812">Transmembrane</keyword>
<reference evidence="7" key="1">
    <citation type="journal article" date="2023" name="Int. J. Syst. Evol. Microbiol.">
        <title>Sinisalibacter aestuarii sp. nov., isolated from estuarine sediment of the Arakawa River.</title>
        <authorList>
            <person name="Arafat S.T."/>
            <person name="Hirano S."/>
            <person name="Sato A."/>
            <person name="Takeuchi K."/>
            <person name="Yasuda T."/>
            <person name="Terahara T."/>
            <person name="Hamada M."/>
            <person name="Kobayashi T."/>
        </authorList>
    </citation>
    <scope>NUCLEOTIDE SEQUENCE</scope>
    <source>
        <strain evidence="7">B-399</strain>
    </source>
</reference>
<feature type="transmembrane region" description="Helical" evidence="6">
    <location>
        <begin position="95"/>
        <end position="118"/>
    </location>
</feature>
<evidence type="ECO:0000256" key="3">
    <source>
        <dbReference type="ARBA" id="ARBA00022692"/>
    </source>
</evidence>
<protein>
    <submittedName>
        <fullName evidence="7">Branched-chain amino acid ABC transporter permease</fullName>
    </submittedName>
</protein>
<sequence length="344" mass="36425">MTVTTPTMPAQRTNRIALALRLLLGLVTVALALAPVWAGRADLRLLMEVLSFLALAQMWNLLAGYSGLISIGQQAFVGLGGYLFFALAMFAGVPLLAALPLAALLTALVALPTGWIAFRLQGAYFAIGTWVIAEVFRLSAAQIGALGGGSGISLPVDLARSLAESRGAREVVMYYIAFALGLVSVLLVWMLLRSRWGLALTAIRDSEPAAEAVGVATRKVKFLIYVLTAGVTGLVGGFIFLQKLRITPEAAFSINDWTAFVIFIVVIGGIGTIEGPIIGVIVFFALREVAADWGTWYLIGMGAIAIAVMLIDKRGIWGAVKARYGLSILPVGRVLDAAPPAKPD</sequence>
<dbReference type="EMBL" id="BROH01000019">
    <property type="protein sequence ID" value="GKY90166.1"/>
    <property type="molecule type" value="Genomic_DNA"/>
</dbReference>
<dbReference type="PANTHER" id="PTHR30482:SF17">
    <property type="entry name" value="ABC TRANSPORTER ATP-BINDING PROTEIN"/>
    <property type="match status" value="1"/>
</dbReference>
<gene>
    <name evidence="7" type="ORF">STA1M1_40350</name>
</gene>
<evidence type="ECO:0000256" key="2">
    <source>
        <dbReference type="ARBA" id="ARBA00022475"/>
    </source>
</evidence>
<dbReference type="InterPro" id="IPR001851">
    <property type="entry name" value="ABC_transp_permease"/>
</dbReference>
<comment type="subcellular location">
    <subcellularLocation>
        <location evidence="1">Cell membrane</location>
        <topology evidence="1">Multi-pass membrane protein</topology>
    </subcellularLocation>
</comment>
<dbReference type="Pfam" id="PF02653">
    <property type="entry name" value="BPD_transp_2"/>
    <property type="match status" value="1"/>
</dbReference>
<evidence type="ECO:0000256" key="4">
    <source>
        <dbReference type="ARBA" id="ARBA00022989"/>
    </source>
</evidence>
<organism evidence="7 8">
    <name type="scientific">Sinisalibacter aestuarii</name>
    <dbReference type="NCBI Taxonomy" id="2949426"/>
    <lineage>
        <taxon>Bacteria</taxon>
        <taxon>Pseudomonadati</taxon>
        <taxon>Pseudomonadota</taxon>
        <taxon>Alphaproteobacteria</taxon>
        <taxon>Rhodobacterales</taxon>
        <taxon>Roseobacteraceae</taxon>
        <taxon>Sinisalibacter</taxon>
    </lineage>
</organism>
<dbReference type="PANTHER" id="PTHR30482">
    <property type="entry name" value="HIGH-AFFINITY BRANCHED-CHAIN AMINO ACID TRANSPORT SYSTEM PERMEASE"/>
    <property type="match status" value="1"/>
</dbReference>
<evidence type="ECO:0000313" key="8">
    <source>
        <dbReference type="Proteomes" id="UP001144205"/>
    </source>
</evidence>
<evidence type="ECO:0000313" key="7">
    <source>
        <dbReference type="EMBL" id="GKY90166.1"/>
    </source>
</evidence>
<dbReference type="InterPro" id="IPR043428">
    <property type="entry name" value="LivM-like"/>
</dbReference>
<name>A0ABQ5LYW8_9RHOB</name>
<feature type="transmembrane region" description="Helical" evidence="6">
    <location>
        <begin position="62"/>
        <end position="88"/>
    </location>
</feature>
<feature type="transmembrane region" description="Helical" evidence="6">
    <location>
        <begin position="261"/>
        <end position="287"/>
    </location>
</feature>
<dbReference type="CDD" id="cd06581">
    <property type="entry name" value="TM_PBP1_LivM_like"/>
    <property type="match status" value="1"/>
</dbReference>
<comment type="caution">
    <text evidence="7">The sequence shown here is derived from an EMBL/GenBank/DDBJ whole genome shotgun (WGS) entry which is preliminary data.</text>
</comment>
<accession>A0ABQ5LYW8</accession>
<feature type="transmembrane region" description="Helical" evidence="6">
    <location>
        <begin position="222"/>
        <end position="241"/>
    </location>
</feature>
<keyword evidence="8" id="KW-1185">Reference proteome</keyword>
<keyword evidence="2" id="KW-1003">Cell membrane</keyword>
<keyword evidence="5 6" id="KW-0472">Membrane</keyword>
<evidence type="ECO:0000256" key="1">
    <source>
        <dbReference type="ARBA" id="ARBA00004651"/>
    </source>
</evidence>